<comment type="caution">
    <text evidence="3">The sequence shown here is derived from an EMBL/GenBank/DDBJ whole genome shotgun (WGS) entry which is preliminary data.</text>
</comment>
<feature type="domain" description="Helicase/UvrB N-terminal" evidence="1">
    <location>
        <begin position="205"/>
        <end position="341"/>
    </location>
</feature>
<keyword evidence="4" id="KW-1185">Reference proteome</keyword>
<dbReference type="InterPro" id="IPR011528">
    <property type="entry name" value="NERD"/>
</dbReference>
<dbReference type="GO" id="GO:0016787">
    <property type="term" value="F:hydrolase activity"/>
    <property type="evidence" value="ECO:0007669"/>
    <property type="project" value="InterPro"/>
</dbReference>
<dbReference type="Pfam" id="PF08378">
    <property type="entry name" value="NERD"/>
    <property type="match status" value="1"/>
</dbReference>
<name>A6DPX7_9BACT</name>
<reference evidence="3 4" key="1">
    <citation type="journal article" date="2010" name="J. Bacteriol.">
        <title>Genome sequence of Lentisphaera araneosa HTCC2155T, the type species of the order Lentisphaerales in the phylum Lentisphaerae.</title>
        <authorList>
            <person name="Thrash J.C."/>
            <person name="Cho J.C."/>
            <person name="Vergin K.L."/>
            <person name="Morris R.M."/>
            <person name="Giovannoni S.J."/>
        </authorList>
    </citation>
    <scope>NUCLEOTIDE SEQUENCE [LARGE SCALE GENOMIC DNA]</scope>
    <source>
        <strain evidence="3 4">HTCC2155</strain>
    </source>
</reference>
<proteinExistence type="predicted"/>
<dbReference type="InterPro" id="IPR006935">
    <property type="entry name" value="Helicase/UvrB_N"/>
</dbReference>
<sequence>MPQFIRLRPEYKCHESEQKVATLLERLPDHWIVVWGYYYKGPRGVAREGDFLVFNPDAGVLVLEAKGGVLRRNKKTGEWNTYNRTAPDAQLFREIQGVRDIFARAGGAYKMVVKGVLACPDLFIRGDYNEYQGLPRELIMDRKDLENFEPKMEKNLGHIMKLGAAEAEKLFRKAFVSDEEISVDPKSVKETDKYLTKLINSKVTRVLNHLIHNRQFVVKGAPGSGKSWMALGLARIWAGRRRERGGSVLVICYNRALRNKLKVIAEKMEQGGQARKGKITVKLWEDIARDLYNKNGLDYVVPDEQEARNQFYESQLPLTLEGMVAQGKILPEYDCLIVDEAQDHDTEFPIHGTNGPGWWSIYFSMLKEGASSRIAILYDSDQRPSFRRGGMNGFDVEKLYSTLQANPVRLNLYESYRYTMNIFNYLIKIKATSSKIRTMNLTPASDLPAGEPVVEKVLKHHLIPKYLDDTIADLLKRKVCYPEEIMIIANSFSKNRRLLPSGTMGGAKINNGLFPERNKILYISANKVKGLETKVAFLVGYDADYVNDEQQCQSLFIGASRARQILHVVFTK</sequence>
<dbReference type="GO" id="GO:0003677">
    <property type="term" value="F:DNA binding"/>
    <property type="evidence" value="ECO:0007669"/>
    <property type="project" value="InterPro"/>
</dbReference>
<protein>
    <submittedName>
        <fullName evidence="3">Uncharacterized protein</fullName>
    </submittedName>
</protein>
<dbReference type="OrthoDB" id="9787585at2"/>
<evidence type="ECO:0000259" key="1">
    <source>
        <dbReference type="Pfam" id="PF04851"/>
    </source>
</evidence>
<dbReference type="EMBL" id="ABCK01000018">
    <property type="protein sequence ID" value="EDM26218.1"/>
    <property type="molecule type" value="Genomic_DNA"/>
</dbReference>
<evidence type="ECO:0000313" key="3">
    <source>
        <dbReference type="EMBL" id="EDM26218.1"/>
    </source>
</evidence>
<dbReference type="AlphaFoldDB" id="A6DPX7"/>
<dbReference type="InterPro" id="IPR027417">
    <property type="entry name" value="P-loop_NTPase"/>
</dbReference>
<dbReference type="Pfam" id="PF04851">
    <property type="entry name" value="ResIII"/>
    <property type="match status" value="1"/>
</dbReference>
<dbReference type="STRING" id="313628.LNTAR_23944"/>
<dbReference type="Proteomes" id="UP000004947">
    <property type="component" value="Unassembled WGS sequence"/>
</dbReference>
<dbReference type="RefSeq" id="WP_007279908.1">
    <property type="nucleotide sequence ID" value="NZ_ABCK01000018.1"/>
</dbReference>
<evidence type="ECO:0000259" key="2">
    <source>
        <dbReference type="Pfam" id="PF08378"/>
    </source>
</evidence>
<dbReference type="Gene3D" id="3.40.50.300">
    <property type="entry name" value="P-loop containing nucleotide triphosphate hydrolases"/>
    <property type="match status" value="1"/>
</dbReference>
<evidence type="ECO:0000313" key="4">
    <source>
        <dbReference type="Proteomes" id="UP000004947"/>
    </source>
</evidence>
<organism evidence="3 4">
    <name type="scientific">Lentisphaera araneosa HTCC2155</name>
    <dbReference type="NCBI Taxonomy" id="313628"/>
    <lineage>
        <taxon>Bacteria</taxon>
        <taxon>Pseudomonadati</taxon>
        <taxon>Lentisphaerota</taxon>
        <taxon>Lentisphaeria</taxon>
        <taxon>Lentisphaerales</taxon>
        <taxon>Lentisphaeraceae</taxon>
        <taxon>Lentisphaera</taxon>
    </lineage>
</organism>
<accession>A6DPX7</accession>
<dbReference type="SUPFAM" id="SSF52540">
    <property type="entry name" value="P-loop containing nucleoside triphosphate hydrolases"/>
    <property type="match status" value="1"/>
</dbReference>
<dbReference type="GO" id="GO:0005524">
    <property type="term" value="F:ATP binding"/>
    <property type="evidence" value="ECO:0007669"/>
    <property type="project" value="InterPro"/>
</dbReference>
<feature type="domain" description="NERD" evidence="2">
    <location>
        <begin position="14"/>
        <end position="102"/>
    </location>
</feature>
<gene>
    <name evidence="3" type="ORF">LNTAR_23944</name>
</gene>
<dbReference type="eggNOG" id="COG0210">
    <property type="taxonomic scope" value="Bacteria"/>
</dbReference>